<dbReference type="Proteomes" id="UP001221411">
    <property type="component" value="Unassembled WGS sequence"/>
</dbReference>
<organism evidence="2 3">
    <name type="scientific">Polyangium mundeleinium</name>
    <dbReference type="NCBI Taxonomy" id="2995306"/>
    <lineage>
        <taxon>Bacteria</taxon>
        <taxon>Pseudomonadati</taxon>
        <taxon>Myxococcota</taxon>
        <taxon>Polyangia</taxon>
        <taxon>Polyangiales</taxon>
        <taxon>Polyangiaceae</taxon>
        <taxon>Polyangium</taxon>
    </lineage>
</organism>
<gene>
    <name evidence="2" type="ORF">POL67_29380</name>
</gene>
<dbReference type="SUPFAM" id="SSF49785">
    <property type="entry name" value="Galactose-binding domain-like"/>
    <property type="match status" value="1"/>
</dbReference>
<evidence type="ECO:0000313" key="2">
    <source>
        <dbReference type="EMBL" id="MDC0745481.1"/>
    </source>
</evidence>
<dbReference type="PROSITE" id="PS51257">
    <property type="entry name" value="PROKAR_LIPOPROTEIN"/>
    <property type="match status" value="1"/>
</dbReference>
<proteinExistence type="predicted"/>
<evidence type="ECO:0000313" key="3">
    <source>
        <dbReference type="Proteomes" id="UP001221411"/>
    </source>
</evidence>
<accession>A0ABT5EXF2</accession>
<dbReference type="Gene3D" id="2.60.120.430">
    <property type="entry name" value="Galactose-binding lectin"/>
    <property type="match status" value="1"/>
</dbReference>
<keyword evidence="1" id="KW-0732">Signal</keyword>
<keyword evidence="3" id="KW-1185">Reference proteome</keyword>
<dbReference type="EMBL" id="JAQNDO010000001">
    <property type="protein sequence ID" value="MDC0745481.1"/>
    <property type="molecule type" value="Genomic_DNA"/>
</dbReference>
<dbReference type="RefSeq" id="WP_271923024.1">
    <property type="nucleotide sequence ID" value="NZ_JAQNDO010000001.1"/>
</dbReference>
<sequence length="257" mass="26636">MVKTNMNKAMTYTVGAFVALCAFAPAISGCIPRAPGGGGAGAGAGTGVENSPDAKACPADGVLDDGEDNNNQLAMSKGRGGYWYTFADKAGSTITPQAGALGGTFSMSPGGANGSQSAARMNGKVGGSGTVFAGMGFNFVDPKAPFDVSQYKGISFWAKRGENSAGAVRVKLPDVNTDPEGKVCTECFNDFGMDIQLTTTWTQYFVLFSAAQQQAGWGQPRPGASDSTKMYGVQWQVNTPGADYDIYIDDIQFTGCP</sequence>
<dbReference type="InterPro" id="IPR008979">
    <property type="entry name" value="Galactose-bd-like_sf"/>
</dbReference>
<comment type="caution">
    <text evidence="2">The sequence shown here is derived from an EMBL/GenBank/DDBJ whole genome shotgun (WGS) entry which is preliminary data.</text>
</comment>
<feature type="chain" id="PRO_5046626129" evidence="1">
    <location>
        <begin position="29"/>
        <end position="257"/>
    </location>
</feature>
<feature type="signal peptide" evidence="1">
    <location>
        <begin position="1"/>
        <end position="28"/>
    </location>
</feature>
<name>A0ABT5EXF2_9BACT</name>
<evidence type="ECO:0000256" key="1">
    <source>
        <dbReference type="SAM" id="SignalP"/>
    </source>
</evidence>
<protein>
    <submittedName>
        <fullName evidence="2">Carbohydrate binding domain-containing protein</fullName>
    </submittedName>
</protein>
<reference evidence="2 3" key="1">
    <citation type="submission" date="2022-11" db="EMBL/GenBank/DDBJ databases">
        <title>Minimal conservation of predation-associated metabolite biosynthetic gene clusters underscores biosynthetic potential of Myxococcota including descriptions for ten novel species: Archangium lansinium sp. nov., Myxococcus landrumus sp. nov., Nannocystis bai.</title>
        <authorList>
            <person name="Ahearne A."/>
            <person name="Stevens C."/>
            <person name="Dowd S."/>
        </authorList>
    </citation>
    <scope>NUCLEOTIDE SEQUENCE [LARGE SCALE GENOMIC DNA]</scope>
    <source>
        <strain evidence="2 3">RJM3</strain>
    </source>
</reference>